<dbReference type="GO" id="GO:0003714">
    <property type="term" value="F:transcription corepressor activity"/>
    <property type="evidence" value="ECO:0007669"/>
    <property type="project" value="TreeGrafter"/>
</dbReference>
<feature type="compositionally biased region" description="Acidic residues" evidence="10">
    <location>
        <begin position="574"/>
        <end position="583"/>
    </location>
</feature>
<feature type="compositionally biased region" description="Basic and acidic residues" evidence="10">
    <location>
        <begin position="113"/>
        <end position="124"/>
    </location>
</feature>
<feature type="compositionally biased region" description="Basic and acidic residues" evidence="10">
    <location>
        <begin position="891"/>
        <end position="917"/>
    </location>
</feature>
<dbReference type="PROSITE" id="PS50090">
    <property type="entry name" value="MYB_LIKE"/>
    <property type="match status" value="1"/>
</dbReference>
<evidence type="ECO:0000256" key="5">
    <source>
        <dbReference type="ARBA" id="ARBA00023015"/>
    </source>
</evidence>
<dbReference type="Pfam" id="PF15784">
    <property type="entry name" value="GPS2_interact"/>
    <property type="match status" value="1"/>
</dbReference>
<dbReference type="GO" id="GO:0003677">
    <property type="term" value="F:DNA binding"/>
    <property type="evidence" value="ECO:0007669"/>
    <property type="project" value="UniProtKB-KW"/>
</dbReference>
<evidence type="ECO:0000256" key="10">
    <source>
        <dbReference type="SAM" id="MobiDB-lite"/>
    </source>
</evidence>
<feature type="compositionally biased region" description="Basic and acidic residues" evidence="10">
    <location>
        <begin position="1477"/>
        <end position="1488"/>
    </location>
</feature>
<evidence type="ECO:0000259" key="11">
    <source>
        <dbReference type="PROSITE" id="PS50090"/>
    </source>
</evidence>
<dbReference type="GO" id="GO:0000785">
    <property type="term" value="C:chromatin"/>
    <property type="evidence" value="ECO:0007669"/>
    <property type="project" value="TreeGrafter"/>
</dbReference>
<dbReference type="PANTHER" id="PTHR13992">
    <property type="entry name" value="NUCLEAR RECEPTOR CO-REPRESSOR RELATED NCOR"/>
    <property type="match status" value="1"/>
</dbReference>
<feature type="compositionally biased region" description="Pro residues" evidence="10">
    <location>
        <begin position="644"/>
        <end position="675"/>
    </location>
</feature>
<dbReference type="InterPro" id="IPR017930">
    <property type="entry name" value="Myb_dom"/>
</dbReference>
<feature type="region of interest" description="Disordered" evidence="10">
    <location>
        <begin position="532"/>
        <end position="715"/>
    </location>
</feature>
<dbReference type="InterPro" id="IPR017884">
    <property type="entry name" value="SANT_dom"/>
</dbReference>
<dbReference type="GO" id="GO:0005654">
    <property type="term" value="C:nucleoplasm"/>
    <property type="evidence" value="ECO:0007669"/>
    <property type="project" value="UniProtKB-ARBA"/>
</dbReference>
<dbReference type="Gene3D" id="1.20.5.430">
    <property type="match status" value="1"/>
</dbReference>
<evidence type="ECO:0000256" key="9">
    <source>
        <dbReference type="ARBA" id="ARBA00023242"/>
    </source>
</evidence>
<evidence type="ECO:0000256" key="8">
    <source>
        <dbReference type="ARBA" id="ARBA00023163"/>
    </source>
</evidence>
<reference evidence="14" key="1">
    <citation type="submission" date="2020-07" db="EMBL/GenBank/DDBJ databases">
        <title>Clarias magur genome sequencing, assembly and annotation.</title>
        <authorList>
            <person name="Kushwaha B."/>
            <person name="Kumar R."/>
            <person name="Das P."/>
            <person name="Joshi C.G."/>
            <person name="Kumar D."/>
            <person name="Nagpure N.S."/>
            <person name="Pandey M."/>
            <person name="Agarwal S."/>
            <person name="Srivastava S."/>
            <person name="Singh M."/>
            <person name="Sahoo L."/>
            <person name="Jayasankar P."/>
            <person name="Meher P.K."/>
            <person name="Koringa P.G."/>
            <person name="Iquebal M.A."/>
            <person name="Das S.P."/>
            <person name="Bit A."/>
            <person name="Patnaik S."/>
            <person name="Patel N."/>
            <person name="Shah T.M."/>
            <person name="Hinsu A."/>
            <person name="Jena J.K."/>
        </authorList>
    </citation>
    <scope>NUCLEOTIDE SEQUENCE</scope>
    <source>
        <strain evidence="14">CIFAMagur01</strain>
        <tissue evidence="14">Testis</tissue>
    </source>
</reference>
<feature type="compositionally biased region" description="Polar residues" evidence="10">
    <location>
        <begin position="607"/>
        <end position="619"/>
    </location>
</feature>
<feature type="domain" description="SANT" evidence="12">
    <location>
        <begin position="476"/>
        <end position="527"/>
    </location>
</feature>
<evidence type="ECO:0000313" key="14">
    <source>
        <dbReference type="EMBL" id="KAF5903164.1"/>
    </source>
</evidence>
<dbReference type="PANTHER" id="PTHR13992:SF5">
    <property type="entry name" value="NUCLEAR RECEPTOR COREPRESSOR 1"/>
    <property type="match status" value="1"/>
</dbReference>
<feature type="compositionally biased region" description="Polar residues" evidence="10">
    <location>
        <begin position="800"/>
        <end position="827"/>
    </location>
</feature>
<dbReference type="GO" id="GO:0000122">
    <property type="term" value="P:negative regulation of transcription by RNA polymerase II"/>
    <property type="evidence" value="ECO:0007669"/>
    <property type="project" value="TreeGrafter"/>
</dbReference>
<feature type="compositionally biased region" description="Polar residues" evidence="10">
    <location>
        <begin position="1523"/>
        <end position="1534"/>
    </location>
</feature>
<dbReference type="GO" id="GO:0046966">
    <property type="term" value="F:nuclear thyroid hormone receptor binding"/>
    <property type="evidence" value="ECO:0007669"/>
    <property type="project" value="TreeGrafter"/>
</dbReference>
<dbReference type="CDD" id="cd00167">
    <property type="entry name" value="SANT"/>
    <property type="match status" value="2"/>
</dbReference>
<proteinExistence type="inferred from homology"/>
<dbReference type="GO" id="GO:0032991">
    <property type="term" value="C:protein-containing complex"/>
    <property type="evidence" value="ECO:0007669"/>
    <property type="project" value="UniProtKB-ARBA"/>
</dbReference>
<feature type="domain" description="Myb-like" evidence="11">
    <location>
        <begin position="708"/>
        <end position="752"/>
    </location>
</feature>
<dbReference type="OrthoDB" id="10258692at2759"/>
<dbReference type="FunFam" id="1.20.5.430:FF:000001">
    <property type="entry name" value="Nuclear receptor corepressor 2 isoform 1"/>
    <property type="match status" value="1"/>
</dbReference>
<dbReference type="InterPro" id="IPR051571">
    <property type="entry name" value="N-CoR_corepressor"/>
</dbReference>
<keyword evidence="14" id="KW-0675">Receptor</keyword>
<feature type="region of interest" description="Disordered" evidence="10">
    <location>
        <begin position="1"/>
        <end position="78"/>
    </location>
</feature>
<dbReference type="Pfam" id="PF00249">
    <property type="entry name" value="Myb_DNA-binding"/>
    <property type="match status" value="2"/>
</dbReference>
<feature type="region of interest" description="Disordered" evidence="10">
    <location>
        <begin position="766"/>
        <end position="943"/>
    </location>
</feature>
<evidence type="ECO:0000259" key="12">
    <source>
        <dbReference type="PROSITE" id="PS51293"/>
    </source>
</evidence>
<feature type="domain" description="HTH myb-type" evidence="13">
    <location>
        <begin position="709"/>
        <end position="756"/>
    </location>
</feature>
<keyword evidence="5" id="KW-0805">Transcription regulation</keyword>
<dbReference type="PROSITE" id="PS51293">
    <property type="entry name" value="SANT"/>
    <property type="match status" value="2"/>
</dbReference>
<dbReference type="SUPFAM" id="SSF46689">
    <property type="entry name" value="Homeodomain-like"/>
    <property type="match status" value="2"/>
</dbReference>
<feature type="non-terminal residue" evidence="14">
    <location>
        <position position="1730"/>
    </location>
</feature>
<keyword evidence="9" id="KW-0539">Nucleus</keyword>
<evidence type="ECO:0000256" key="2">
    <source>
        <dbReference type="ARBA" id="ARBA00010097"/>
    </source>
</evidence>
<dbReference type="Gene3D" id="1.20.58.1880">
    <property type="match status" value="1"/>
</dbReference>
<dbReference type="PROSITE" id="PS51294">
    <property type="entry name" value="HTH_MYB"/>
    <property type="match status" value="1"/>
</dbReference>
<feature type="compositionally biased region" description="Basic and acidic residues" evidence="10">
    <location>
        <begin position="584"/>
        <end position="597"/>
    </location>
</feature>
<sequence>VRRHDGHVEVEPVSESPRLKAPGLRGLPSEPSSSKQSSSTAACQARAFPPVRGASAASRAATRPTQYSTPSVPHGIRRFNSDIEEFTLTEYRNAHLQDQQQRRRPSLLSEFHPGTERPPERRHGYEQQQFHTITAQPEHDALDAKRPRIEGTAEPHLARAPSTSIVMPLSHPGQDGLRTPGDIKKETQFSVKLEASSPGGGGIHAMVEDQDASPSKLSKEELIQSMDRVDREIAKVEQQIFKLKKKQQQLEEEAAKPVEPEKPVSPPPVEHKHRSIVQIIYDENRKKAEEAHKIFEGLGPKVELPLYNQPSDTKVYHDNIKTNQVMRKKLILFFKRRNHARKQREQKICQRYDQLMEAWEKKVERMENNPRRKAKESRTREYYERQFPEIRKQREQQERFQRVGQRGTGLSATIARSEHEISEIIDGLSEQENNEKQMRQLSVIPPMMYDSEQRRVKFINMNGLMDDPMKVYKSRQFMNVWTEHEKEIFREKFMQHPKNFGLIATYLERKCVSDCVLYYYLTKKSQNYKTLVRRNFNSRRRRNQQITRPSQEDKSDDKNEEDKSEKLDKKEEDDKKDEEEKDEKEDSKDISKDKEKCEGEDEEGKEQNTPRGRKTANSQGRRKGRITTRSMANEAASSATEEPPAAPPPPPPPPPAPPAPAPEPVIPEPVPPPKPESAAKPARELAKLAPVPPMDSQARGAVEAGETSRWTEEEMEVAKKGLVEHGRNWSAIAKMVGTKSEAQCKNFYFNYKRRHNLDDLLPSAKQASRRLRERDASQCDSVATASADDDEENPDDSEGAENTSDTESAPSPSQPDTSKPSESQPQAPDQEATAPKAPNADTKAQEPFNELQVKLEKSPEEAAVDESMVKDEVQLQPKSEPQDTETAGGGGDRDLQVKTEPELREREKQGEQPHSDNDSSATCSADEDIEAEPDRQRLFSLEKPSILAGPGSVVVSSSKQAPLSMQQLHQRAATIPPMVGGPFGTAGVPVGAPLSGLTMFQHQIKAVHESAHMEDNQRQEAGEMERRPRFITRSPTVLDRDGKPLTYMSYDIKLMEQEAHAAGRPGSPYRLSPREPSKASPQPEPNNPARYSIPPVLQPAPNQVVQNLSEGMRVPFARHRPSNIPSPPPLIPTSKPDKPTFIQGGSILQGTPGTYLPSHTHAMYGPEGVKSAGGSISLGLPRQQDPAKPVSYIKQEECSPRGQSAQAEGLLSRAQYEGVVRGGPMPTIQDLARASTGKGPEALSLRAGSITHGTPALSQSSIPAEMLKVKLTAEDLSSPEKGRGEPLPKGHVIYEGKSGHILSYDAIKNPREGTRSPRMGHELKRTYEMMEGARGHPGREATPYEGLISRALPRDGSHADSKERSILSGSIMQGTPRTSTDTFDEAKYGKQIKRESPPIRSYEGGITKGKPYEGVNTIKEMGRSIHEIPRKEVPDSRKTPVLEASISQGIPLKYESSGASQSAIKHNVKSLLTSPGKLDDSKVQERVRHTSVVSSTSVLRSTHQEASKAQLSPGMYEDANARRTPNYTSGSISRGSPLLRAQEGGITSGKPVSHERKSSLTPTQRDSIPAKSPVSGGEPLASHSPFDQVYRTVPSGVTHLPPHLDPNLYHPTGPYMFARQPSPTGYHNTYQLYTMENTRQTILNDYITSQQMQVIPRAEVARGLSPREQQIAIPYAAGARGIIDLAQMPPTILLSHPGGTGSPSLDRITYLPGPQPPFPPRVFNPASISP</sequence>
<feature type="region of interest" description="Disordered" evidence="10">
    <location>
        <begin position="251"/>
        <end position="271"/>
    </location>
</feature>
<feature type="compositionally biased region" description="Basic and acidic residues" evidence="10">
    <location>
        <begin position="253"/>
        <end position="262"/>
    </location>
</feature>
<keyword evidence="8" id="KW-0804">Transcription</keyword>
<dbReference type="FunFam" id="1.20.58.1880:FF:000010">
    <property type="entry name" value="Nuclear receptor corepressor 1"/>
    <property type="match status" value="1"/>
</dbReference>
<feature type="compositionally biased region" description="Low complexity" evidence="10">
    <location>
        <begin position="634"/>
        <end position="643"/>
    </location>
</feature>
<keyword evidence="6" id="KW-0175">Coiled coil</keyword>
<feature type="compositionally biased region" description="Acidic residues" evidence="10">
    <location>
        <begin position="787"/>
        <end position="799"/>
    </location>
</feature>
<name>A0A8J4X676_CLAMG</name>
<keyword evidence="7" id="KW-0238">DNA-binding</keyword>
<dbReference type="InterPro" id="IPR031557">
    <property type="entry name" value="N-CoR_GPS2_interact"/>
</dbReference>
<feature type="region of interest" description="Disordered" evidence="10">
    <location>
        <begin position="94"/>
        <end position="124"/>
    </location>
</feature>
<comment type="similarity">
    <text evidence="2">Belongs to the N-CoR nuclear receptor corepressors family.</text>
</comment>
<accession>A0A8J4X676</accession>
<feature type="compositionally biased region" description="Basic and acidic residues" evidence="10">
    <location>
        <begin position="1"/>
        <end position="10"/>
    </location>
</feature>
<comment type="caution">
    <text evidence="14">The sequence shown here is derived from an EMBL/GenBank/DDBJ whole genome shotgun (WGS) entry which is preliminary data.</text>
</comment>
<evidence type="ECO:0000256" key="4">
    <source>
        <dbReference type="ARBA" id="ARBA00022737"/>
    </source>
</evidence>
<keyword evidence="15" id="KW-1185">Reference proteome</keyword>
<feature type="domain" description="SANT" evidence="12">
    <location>
        <begin position="705"/>
        <end position="756"/>
    </location>
</feature>
<feature type="region of interest" description="Disordered" evidence="10">
    <location>
        <begin position="1060"/>
        <end position="1093"/>
    </location>
</feature>
<organism evidence="14 15">
    <name type="scientific">Clarias magur</name>
    <name type="common">Asian catfish</name>
    <name type="synonym">Macropteronotus magur</name>
    <dbReference type="NCBI Taxonomy" id="1594786"/>
    <lineage>
        <taxon>Eukaryota</taxon>
        <taxon>Metazoa</taxon>
        <taxon>Chordata</taxon>
        <taxon>Craniata</taxon>
        <taxon>Vertebrata</taxon>
        <taxon>Euteleostomi</taxon>
        <taxon>Actinopterygii</taxon>
        <taxon>Neopterygii</taxon>
        <taxon>Teleostei</taxon>
        <taxon>Ostariophysi</taxon>
        <taxon>Siluriformes</taxon>
        <taxon>Clariidae</taxon>
        <taxon>Clarias</taxon>
    </lineage>
</organism>
<feature type="compositionally biased region" description="Low complexity" evidence="10">
    <location>
        <begin position="29"/>
        <end position="39"/>
    </location>
</feature>
<feature type="compositionally biased region" description="Basic and acidic residues" evidence="10">
    <location>
        <begin position="550"/>
        <end position="573"/>
    </location>
</feature>
<evidence type="ECO:0000259" key="13">
    <source>
        <dbReference type="PROSITE" id="PS51294"/>
    </source>
</evidence>
<evidence type="ECO:0000256" key="3">
    <source>
        <dbReference type="ARBA" id="ARBA00022491"/>
    </source>
</evidence>
<dbReference type="InterPro" id="IPR001005">
    <property type="entry name" value="SANT/Myb"/>
</dbReference>
<dbReference type="Gene3D" id="1.10.10.60">
    <property type="entry name" value="Homeodomain-like"/>
    <property type="match status" value="1"/>
</dbReference>
<dbReference type="Proteomes" id="UP000727407">
    <property type="component" value="Unassembled WGS sequence"/>
</dbReference>
<comment type="subcellular location">
    <subcellularLocation>
        <location evidence="1">Nucleus</location>
    </subcellularLocation>
</comment>
<dbReference type="FunFam" id="1.10.10.60:FF:000026">
    <property type="entry name" value="Nuclear receptor corepressor 2 isoform 1"/>
    <property type="match status" value="1"/>
</dbReference>
<feature type="non-terminal residue" evidence="14">
    <location>
        <position position="1"/>
    </location>
</feature>
<dbReference type="EMBL" id="QNUK01000078">
    <property type="protein sequence ID" value="KAF5903164.1"/>
    <property type="molecule type" value="Genomic_DNA"/>
</dbReference>
<protein>
    <submittedName>
        <fullName evidence="14">Nuclear receptor corepressor 1 isoform X1</fullName>
    </submittedName>
</protein>
<dbReference type="InterPro" id="IPR009057">
    <property type="entry name" value="Homeodomain-like_sf"/>
</dbReference>
<evidence type="ECO:0000256" key="1">
    <source>
        <dbReference type="ARBA" id="ARBA00004123"/>
    </source>
</evidence>
<feature type="compositionally biased region" description="Low complexity" evidence="10">
    <location>
        <begin position="1490"/>
        <end position="1501"/>
    </location>
</feature>
<feature type="compositionally biased region" description="Low complexity" evidence="10">
    <location>
        <begin position="54"/>
        <end position="65"/>
    </location>
</feature>
<evidence type="ECO:0000256" key="6">
    <source>
        <dbReference type="ARBA" id="ARBA00023054"/>
    </source>
</evidence>
<gene>
    <name evidence="14" type="primary">ncor1</name>
    <name evidence="14" type="ORF">DAT39_007122</name>
</gene>
<evidence type="ECO:0000256" key="7">
    <source>
        <dbReference type="ARBA" id="ARBA00023125"/>
    </source>
</evidence>
<dbReference type="SMART" id="SM00717">
    <property type="entry name" value="SANT"/>
    <property type="match status" value="2"/>
</dbReference>
<evidence type="ECO:0000313" key="15">
    <source>
        <dbReference type="Proteomes" id="UP000727407"/>
    </source>
</evidence>
<keyword evidence="4" id="KW-0677">Repeat</keyword>
<keyword evidence="3" id="KW-0678">Repressor</keyword>
<feature type="region of interest" description="Disordered" evidence="10">
    <location>
        <begin position="1473"/>
        <end position="1585"/>
    </location>
</feature>